<evidence type="ECO:0000256" key="2">
    <source>
        <dbReference type="ARBA" id="ARBA00023125"/>
    </source>
</evidence>
<dbReference type="PROSITE" id="PS51898">
    <property type="entry name" value="TYR_RECOMBINASE"/>
    <property type="match status" value="1"/>
</dbReference>
<comment type="caution">
    <text evidence="5">The sequence shown here is derived from an EMBL/GenBank/DDBJ whole genome shotgun (WGS) entry which is preliminary data.</text>
</comment>
<name>A0ABV4WWR8_9CYAN</name>
<dbReference type="InterPro" id="IPR002104">
    <property type="entry name" value="Integrase_catalytic"/>
</dbReference>
<sequence length="322" mass="35069">MTNDILTCLPDPSNLALVTPLPLTKHPAEVYLASLGVGSRRTMREALNAIATLLTNGSCDARTLDWAALRYQHTAAVRAVLMEKYSPAMANKMLCALRRTLKEARRLGLMSVQDYEQAADVQSVKGKRLLRGRALSPEEIAALMSACTNDPTHLGIRDAAMLAILMVGLRRSEVVSLELCDFNSRARSLKVRGAKGEKDRIVYLPVAGCAAIQDWIAVRGLAPGPLIYPLDKAKRMIVKRMSEQGITVALQRRGKKAGVAAFSPHDLRRTFISDLLDAGADIVTVSQLAGHSSPSVTSKYDRRGEAAKLRAVDLLNVPYKGR</sequence>
<evidence type="ECO:0000256" key="1">
    <source>
        <dbReference type="ARBA" id="ARBA00008857"/>
    </source>
</evidence>
<evidence type="ECO:0000313" key="6">
    <source>
        <dbReference type="Proteomes" id="UP001576780"/>
    </source>
</evidence>
<organism evidence="5 6">
    <name type="scientific">Floridaenema evergladense BLCC-F167</name>
    <dbReference type="NCBI Taxonomy" id="3153639"/>
    <lineage>
        <taxon>Bacteria</taxon>
        <taxon>Bacillati</taxon>
        <taxon>Cyanobacteriota</taxon>
        <taxon>Cyanophyceae</taxon>
        <taxon>Oscillatoriophycideae</taxon>
        <taxon>Aerosakkonematales</taxon>
        <taxon>Aerosakkonemataceae</taxon>
        <taxon>Floridanema</taxon>
        <taxon>Floridanema evergladense</taxon>
    </lineage>
</organism>
<keyword evidence="2" id="KW-0238">DNA-binding</keyword>
<keyword evidence="6" id="KW-1185">Reference proteome</keyword>
<feature type="domain" description="Tyr recombinase" evidence="4">
    <location>
        <begin position="130"/>
        <end position="314"/>
    </location>
</feature>
<dbReference type="EMBL" id="JBHFNT010000314">
    <property type="protein sequence ID" value="MFB2839574.1"/>
    <property type="molecule type" value="Genomic_DNA"/>
</dbReference>
<dbReference type="PANTHER" id="PTHR30349">
    <property type="entry name" value="PHAGE INTEGRASE-RELATED"/>
    <property type="match status" value="1"/>
</dbReference>
<evidence type="ECO:0000259" key="4">
    <source>
        <dbReference type="PROSITE" id="PS51898"/>
    </source>
</evidence>
<dbReference type="InterPro" id="IPR011010">
    <property type="entry name" value="DNA_brk_join_enz"/>
</dbReference>
<evidence type="ECO:0000256" key="3">
    <source>
        <dbReference type="ARBA" id="ARBA00023172"/>
    </source>
</evidence>
<evidence type="ECO:0000313" key="5">
    <source>
        <dbReference type="EMBL" id="MFB2839574.1"/>
    </source>
</evidence>
<dbReference type="PANTHER" id="PTHR30349:SF41">
    <property type="entry name" value="INTEGRASE_RECOMBINASE PROTEIN MJ0367-RELATED"/>
    <property type="match status" value="1"/>
</dbReference>
<dbReference type="InterPro" id="IPR050090">
    <property type="entry name" value="Tyrosine_recombinase_XerCD"/>
</dbReference>
<dbReference type="InterPro" id="IPR013762">
    <property type="entry name" value="Integrase-like_cat_sf"/>
</dbReference>
<accession>A0ABV4WWR8</accession>
<dbReference type="Gene3D" id="1.10.443.10">
    <property type="entry name" value="Intergrase catalytic core"/>
    <property type="match status" value="1"/>
</dbReference>
<dbReference type="Pfam" id="PF00589">
    <property type="entry name" value="Phage_integrase"/>
    <property type="match status" value="1"/>
</dbReference>
<keyword evidence="3" id="KW-0233">DNA recombination</keyword>
<dbReference type="RefSeq" id="WP_413281841.1">
    <property type="nucleotide sequence ID" value="NZ_JBHFNT010000314.1"/>
</dbReference>
<protein>
    <submittedName>
        <fullName evidence="5">Tyrosine-type recombinase/integrase</fullName>
    </submittedName>
</protein>
<proteinExistence type="inferred from homology"/>
<reference evidence="5 6" key="1">
    <citation type="submission" date="2024-09" db="EMBL/GenBank/DDBJ databases">
        <title>Floridaenema gen nov. (Aerosakkonemataceae, Aerosakkonematales ord. nov., Cyanobacteria) from benthic tropical and subtropical fresh waters, with the description of four new species.</title>
        <authorList>
            <person name="Moretto J.A."/>
            <person name="Berthold D.E."/>
            <person name="Lefler F.W."/>
            <person name="Huang I.-S."/>
            <person name="Laughinghouse H. IV."/>
        </authorList>
    </citation>
    <scope>NUCLEOTIDE SEQUENCE [LARGE SCALE GENOMIC DNA]</scope>
    <source>
        <strain evidence="5 6">BLCC-F167</strain>
    </source>
</reference>
<dbReference type="CDD" id="cd00397">
    <property type="entry name" value="DNA_BRE_C"/>
    <property type="match status" value="1"/>
</dbReference>
<dbReference type="Proteomes" id="UP001576780">
    <property type="component" value="Unassembled WGS sequence"/>
</dbReference>
<comment type="similarity">
    <text evidence="1">Belongs to the 'phage' integrase family.</text>
</comment>
<gene>
    <name evidence="5" type="ORF">ACE1CA_34215</name>
</gene>
<dbReference type="SUPFAM" id="SSF56349">
    <property type="entry name" value="DNA breaking-rejoining enzymes"/>
    <property type="match status" value="1"/>
</dbReference>